<name>C9LCX4_9BACT</name>
<evidence type="ECO:0000313" key="1">
    <source>
        <dbReference type="EMBL" id="EEX73015.1"/>
    </source>
</evidence>
<gene>
    <name evidence="1" type="ORF">GCWU000325_00002</name>
</gene>
<dbReference type="STRING" id="626522.GCWU000325_00002"/>
<keyword evidence="2" id="KW-1185">Reference proteome</keyword>
<sequence>MNCPDTKSFSYAKFKTTMALSFLDLGYPIDKNLADWEYYSFLVFYPLIMGCLISVKHPQDPFKPEYVLPQLMTKIIREMPQEGSPENGEPSTNKGFAGIVYMSTKSPHKDNLHDLSLRNFALFPRNTICREGYDSEYLSPMFEMSGIKTFSHSSESLSEEDSSKDEFHSINVTLIQ</sequence>
<dbReference type="HOGENOM" id="CLU_1523823_0_0_10"/>
<proteinExistence type="predicted"/>
<dbReference type="Proteomes" id="UP000003460">
    <property type="component" value="Unassembled WGS sequence"/>
</dbReference>
<evidence type="ECO:0000313" key="2">
    <source>
        <dbReference type="Proteomes" id="UP000003460"/>
    </source>
</evidence>
<organism evidence="1 2">
    <name type="scientific">Alloprevotella tannerae ATCC 51259</name>
    <dbReference type="NCBI Taxonomy" id="626522"/>
    <lineage>
        <taxon>Bacteria</taxon>
        <taxon>Pseudomonadati</taxon>
        <taxon>Bacteroidota</taxon>
        <taxon>Bacteroidia</taxon>
        <taxon>Bacteroidales</taxon>
        <taxon>Prevotellaceae</taxon>
        <taxon>Alloprevotella</taxon>
    </lineage>
</organism>
<reference evidence="1" key="1">
    <citation type="submission" date="2009-09" db="EMBL/GenBank/DDBJ databases">
        <authorList>
            <person name="Weinstock G."/>
            <person name="Sodergren E."/>
            <person name="Clifton S."/>
            <person name="Fulton L."/>
            <person name="Fulton B."/>
            <person name="Courtney L."/>
            <person name="Fronick C."/>
            <person name="Harrison M."/>
            <person name="Strong C."/>
            <person name="Farmer C."/>
            <person name="Delahaunty K."/>
            <person name="Markovic C."/>
            <person name="Hall O."/>
            <person name="Minx P."/>
            <person name="Tomlinson C."/>
            <person name="Mitreva M."/>
            <person name="Nelson J."/>
            <person name="Hou S."/>
            <person name="Wollam A."/>
            <person name="Pepin K.H."/>
            <person name="Johnson M."/>
            <person name="Bhonagiri V."/>
            <person name="Nash W.E."/>
            <person name="Warren W."/>
            <person name="Chinwalla A."/>
            <person name="Mardis E.R."/>
            <person name="Wilson R.K."/>
        </authorList>
    </citation>
    <scope>NUCLEOTIDE SEQUENCE [LARGE SCALE GENOMIC DNA]</scope>
    <source>
        <strain evidence="1">ATCC 51259</strain>
    </source>
</reference>
<protein>
    <submittedName>
        <fullName evidence="1">Uncharacterized protein</fullName>
    </submittedName>
</protein>
<comment type="caution">
    <text evidence="1">The sequence shown here is derived from an EMBL/GenBank/DDBJ whole genome shotgun (WGS) entry which is preliminary data.</text>
</comment>
<dbReference type="AlphaFoldDB" id="C9LCX4"/>
<accession>C9LCX4</accession>
<dbReference type="EMBL" id="ACIJ02000001">
    <property type="protein sequence ID" value="EEX73015.1"/>
    <property type="molecule type" value="Genomic_DNA"/>
</dbReference>